<reference evidence="2" key="1">
    <citation type="journal article" date="2016" name="Biosci. Biotechnol. Biochem.">
        <title>Bioconversion of AHX to AOH by resting cells of Burkholderia contaminans CH-1.</title>
        <authorList>
            <person name="Choi J.H."/>
            <person name="Kikuchi A."/>
            <person name="Pumkaeo P."/>
            <person name="Hirai H."/>
            <person name="Tokuyama S."/>
            <person name="Kawagishi H."/>
        </authorList>
    </citation>
    <scope>NUCLEOTIDE SEQUENCE</scope>
    <source>
        <strain evidence="2">CH-1</strain>
        <plasmid evidence="2">pBC453</plasmid>
    </source>
</reference>
<name>A0A250LLN3_9BURK</name>
<gene>
    <name evidence="2" type="ORF">BCCH1_79410</name>
</gene>
<keyword evidence="2" id="KW-0614">Plasmid</keyword>
<proteinExistence type="predicted"/>
<feature type="compositionally biased region" description="Polar residues" evidence="1">
    <location>
        <begin position="1"/>
        <end position="11"/>
    </location>
</feature>
<feature type="region of interest" description="Disordered" evidence="1">
    <location>
        <begin position="1"/>
        <end position="23"/>
    </location>
</feature>
<geneLocation type="plasmid" evidence="2">
    <name>pBC453</name>
</geneLocation>
<dbReference type="EMBL" id="AP018360">
    <property type="protein sequence ID" value="BBA45430.1"/>
    <property type="molecule type" value="Genomic_DNA"/>
</dbReference>
<accession>A0A250LLN3</accession>
<evidence type="ECO:0000256" key="1">
    <source>
        <dbReference type="SAM" id="MobiDB-lite"/>
    </source>
</evidence>
<reference evidence="2" key="2">
    <citation type="journal article" date="2017" name="Genome Announc.">
        <title>High-Quality Draft Genome Sequence of Burkholderia contaminans CH-1, a Gram-Negative Bacterium That Metabolizes 2-Azahypoxanthine, a Plant Growth-Regulating Compound.</title>
        <authorList>
            <person name="Choi J.-H."/>
            <person name="Sugiura H."/>
            <person name="Moriuchi R."/>
            <person name="Kawagishi H."/>
            <person name="Dohra H."/>
        </authorList>
    </citation>
    <scope>NUCLEOTIDE SEQUENCE</scope>
    <source>
        <strain evidence="2">CH-1</strain>
        <plasmid evidence="2">pBC453</plasmid>
    </source>
</reference>
<dbReference type="AlphaFoldDB" id="A0A250LLN3"/>
<protein>
    <submittedName>
        <fullName evidence="2">Uncharacterized protein</fullName>
    </submittedName>
</protein>
<sequence>MKCNLGPQQQHEPLETPPALRPGIDKAIDGIGALVRIPLDRIRLPAPSSEAIGRLAARVIGGHSDLRPGE</sequence>
<organism evidence="2">
    <name type="scientific">Burkholderia contaminans</name>
    <dbReference type="NCBI Taxonomy" id="488447"/>
    <lineage>
        <taxon>Bacteria</taxon>
        <taxon>Pseudomonadati</taxon>
        <taxon>Pseudomonadota</taxon>
        <taxon>Betaproteobacteria</taxon>
        <taxon>Burkholderiales</taxon>
        <taxon>Burkholderiaceae</taxon>
        <taxon>Burkholderia</taxon>
        <taxon>Burkholderia cepacia complex</taxon>
    </lineage>
</organism>
<evidence type="ECO:0000313" key="2">
    <source>
        <dbReference type="EMBL" id="BBA45430.1"/>
    </source>
</evidence>